<evidence type="ECO:0000313" key="3">
    <source>
        <dbReference type="Proteomes" id="UP001174210"/>
    </source>
</evidence>
<feature type="signal peptide" evidence="1">
    <location>
        <begin position="1"/>
        <end position="25"/>
    </location>
</feature>
<evidence type="ECO:0000256" key="1">
    <source>
        <dbReference type="SAM" id="SignalP"/>
    </source>
</evidence>
<dbReference type="EMBL" id="JAROCB010000005">
    <property type="protein sequence ID" value="MDN4599099.1"/>
    <property type="molecule type" value="Genomic_DNA"/>
</dbReference>
<comment type="caution">
    <text evidence="2">The sequence shown here is derived from an EMBL/GenBank/DDBJ whole genome shotgun (WGS) entry which is preliminary data.</text>
</comment>
<keyword evidence="3" id="KW-1185">Reference proteome</keyword>
<proteinExistence type="predicted"/>
<gene>
    <name evidence="2" type="ORF">P5G59_18255</name>
</gene>
<feature type="chain" id="PRO_5047335200" description="DUF4878 domain-containing protein" evidence="1">
    <location>
        <begin position="26"/>
        <end position="334"/>
    </location>
</feature>
<accession>A0ABT8J4A8</accession>
<keyword evidence="1" id="KW-0732">Signal</keyword>
<dbReference type="RefSeq" id="WP_301220443.1">
    <property type="nucleotide sequence ID" value="NZ_JAROCB010000005.1"/>
</dbReference>
<sequence>MSASPTPRPLLLTAAIAVQACIVSAGLTACTPTVDTRPKQLAAEYLTRVVDGDIEAALKLDGTTVGAGEVLLTNAAYKKATDRISDYKILDTALTKGRADVRVRTVQHSGTKTTRLTLKKTKDSWRLLPASLGFLQIAPSPVGTAPTIAGQAIPAEKVTTVHAFPGTYELAGTSSPNITITPVTNTLTGFGSHLNVTPGASLTEAGIAAVHRGADNWLTGCATKGDAAIAPNCPFSIDTTKKWWTNSRWNITQAPSYTISSWQADCAWPGSQPGFAAIGCWLVDSNAVPVTFTASSPDSDDSTTAPVAITVHGWVRSFTGAEADFQNVPYPEPR</sequence>
<dbReference type="Proteomes" id="UP001174210">
    <property type="component" value="Unassembled WGS sequence"/>
</dbReference>
<evidence type="ECO:0000313" key="2">
    <source>
        <dbReference type="EMBL" id="MDN4599099.1"/>
    </source>
</evidence>
<organism evidence="2 3">
    <name type="scientific">Leifsonia virtsii</name>
    <dbReference type="NCBI Taxonomy" id="3035915"/>
    <lineage>
        <taxon>Bacteria</taxon>
        <taxon>Bacillati</taxon>
        <taxon>Actinomycetota</taxon>
        <taxon>Actinomycetes</taxon>
        <taxon>Micrococcales</taxon>
        <taxon>Microbacteriaceae</taxon>
        <taxon>Leifsonia</taxon>
    </lineage>
</organism>
<evidence type="ECO:0008006" key="4">
    <source>
        <dbReference type="Google" id="ProtNLM"/>
    </source>
</evidence>
<protein>
    <recommendedName>
        <fullName evidence="4">DUF4878 domain-containing protein</fullName>
    </recommendedName>
</protein>
<name>A0ABT8J4A8_9MICO</name>
<reference evidence="2" key="1">
    <citation type="submission" date="2023-03" db="EMBL/GenBank/DDBJ databases">
        <title>MT1 and MT2 Draft Genomes of Novel Species.</title>
        <authorList>
            <person name="Venkateswaran K."/>
        </authorList>
    </citation>
    <scope>NUCLEOTIDE SEQUENCE</scope>
    <source>
        <strain evidence="2">F6_8S_P_1A</strain>
    </source>
</reference>